<sequence length="57" mass="6583">MHSALLLFSPVSPMLRMPKPPSSPRLCLPPPQWPCLSWGLFFDQDFLGYWFGEFLTV</sequence>
<evidence type="ECO:0000313" key="2">
    <source>
        <dbReference type="Proteomes" id="UP000234681"/>
    </source>
</evidence>
<evidence type="ECO:0000313" key="1">
    <source>
        <dbReference type="EMBL" id="EDL81601.1"/>
    </source>
</evidence>
<protein>
    <submittedName>
        <fullName evidence="1">Similar to 1700019E19Rik protein (Predicted), isoform CRA_f</fullName>
    </submittedName>
</protein>
<dbReference type="AlphaFoldDB" id="A6JE57"/>
<dbReference type="Proteomes" id="UP000234681">
    <property type="component" value="Chromosome 6"/>
</dbReference>
<name>A6JE57_RAT</name>
<gene>
    <name evidence="1" type="primary">RGD1307392_predicted</name>
    <name evidence="1" type="ORF">rCG_21013</name>
</gene>
<proteinExistence type="predicted"/>
<organism evidence="1 2">
    <name type="scientific">Rattus norvegicus</name>
    <name type="common">Rat</name>
    <dbReference type="NCBI Taxonomy" id="10116"/>
    <lineage>
        <taxon>Eukaryota</taxon>
        <taxon>Metazoa</taxon>
        <taxon>Chordata</taxon>
        <taxon>Craniata</taxon>
        <taxon>Vertebrata</taxon>
        <taxon>Euteleostomi</taxon>
        <taxon>Mammalia</taxon>
        <taxon>Eutheria</taxon>
        <taxon>Euarchontoglires</taxon>
        <taxon>Glires</taxon>
        <taxon>Rodentia</taxon>
        <taxon>Myomorpha</taxon>
        <taxon>Muroidea</taxon>
        <taxon>Muridae</taxon>
        <taxon>Murinae</taxon>
        <taxon>Rattus</taxon>
    </lineage>
</organism>
<accession>A6JE57</accession>
<reference evidence="2" key="1">
    <citation type="submission" date="2005-09" db="EMBL/GenBank/DDBJ databases">
        <authorList>
            <person name="Mural R.J."/>
            <person name="Li P.W."/>
            <person name="Adams M.D."/>
            <person name="Amanatides P.G."/>
            <person name="Baden-Tillson H."/>
            <person name="Barnstead M."/>
            <person name="Chin S.H."/>
            <person name="Dew I."/>
            <person name="Evans C.A."/>
            <person name="Ferriera S."/>
            <person name="Flanigan M."/>
            <person name="Fosler C."/>
            <person name="Glodek A."/>
            <person name="Gu Z."/>
            <person name="Holt R.A."/>
            <person name="Jennings D."/>
            <person name="Kraft C.L."/>
            <person name="Lu F."/>
            <person name="Nguyen T."/>
            <person name="Nusskern D.R."/>
            <person name="Pfannkoch C.M."/>
            <person name="Sitter C."/>
            <person name="Sutton G.G."/>
            <person name="Venter J.C."/>
            <person name="Wang Z."/>
            <person name="Woodage T."/>
            <person name="Zheng X.H."/>
            <person name="Zhong F."/>
        </authorList>
    </citation>
    <scope>NUCLEOTIDE SEQUENCE [LARGE SCALE GENOMIC DNA]</scope>
    <source>
        <strain>BN</strain>
        <strain evidence="2">Sprague-Dawley</strain>
    </source>
</reference>
<dbReference type="EMBL" id="CH473982">
    <property type="protein sequence ID" value="EDL81601.1"/>
    <property type="molecule type" value="Genomic_DNA"/>
</dbReference>